<dbReference type="CDD" id="cd00056">
    <property type="entry name" value="ENDO3c"/>
    <property type="match status" value="1"/>
</dbReference>
<keyword evidence="10" id="KW-0732">Signal</keyword>
<dbReference type="Gene3D" id="3.30.310.40">
    <property type="match status" value="1"/>
</dbReference>
<dbReference type="Gene3D" id="1.10.340.30">
    <property type="entry name" value="Hypothetical protein, domain 2"/>
    <property type="match status" value="1"/>
</dbReference>
<keyword evidence="7" id="KW-0511">Multifunctional enzyme</keyword>
<reference evidence="12" key="1">
    <citation type="journal article" date="2012" name="Proc. Natl. Acad. Sci. U.S.A.">
        <title>Antigenic diversity is generated by distinct evolutionary mechanisms in African trypanosome species.</title>
        <authorList>
            <person name="Jackson A.P."/>
            <person name="Berry A."/>
            <person name="Aslett M."/>
            <person name="Allison H.C."/>
            <person name="Burton P."/>
            <person name="Vavrova-Anderson J."/>
            <person name="Brown R."/>
            <person name="Browne H."/>
            <person name="Corton N."/>
            <person name="Hauser H."/>
            <person name="Gamble J."/>
            <person name="Gilderthorp R."/>
            <person name="Marcello L."/>
            <person name="McQuillan J."/>
            <person name="Otto T.D."/>
            <person name="Quail M.A."/>
            <person name="Sanders M.J."/>
            <person name="van Tonder A."/>
            <person name="Ginger M.L."/>
            <person name="Field M.C."/>
            <person name="Barry J.D."/>
            <person name="Hertz-Fowler C."/>
            <person name="Berriman M."/>
        </authorList>
    </citation>
    <scope>NUCLEOTIDE SEQUENCE</scope>
    <source>
        <strain evidence="12">Y486</strain>
    </source>
</reference>
<dbReference type="InterPro" id="IPR003265">
    <property type="entry name" value="HhH-GPD_domain"/>
</dbReference>
<evidence type="ECO:0000256" key="10">
    <source>
        <dbReference type="SAM" id="SignalP"/>
    </source>
</evidence>
<evidence type="ECO:0000256" key="9">
    <source>
        <dbReference type="ARBA" id="ARBA00044632"/>
    </source>
</evidence>
<keyword evidence="6" id="KW-0456">Lyase</keyword>
<evidence type="ECO:0000256" key="2">
    <source>
        <dbReference type="ARBA" id="ARBA00012720"/>
    </source>
</evidence>
<comment type="catalytic activity">
    <reaction evidence="9">
        <text>2'-deoxyribonucleotide-(2'-deoxyribose 5'-phosphate)-2'-deoxyribonucleotide-DNA = a 3'-end 2'-deoxyribonucleotide-(2,3-dehydro-2,3-deoxyribose 5'-phosphate)-DNA + a 5'-end 5'-phospho-2'-deoxyribonucleoside-DNA + H(+)</text>
        <dbReference type="Rhea" id="RHEA:66592"/>
        <dbReference type="Rhea" id="RHEA-COMP:13180"/>
        <dbReference type="Rhea" id="RHEA-COMP:16897"/>
        <dbReference type="Rhea" id="RHEA-COMP:17067"/>
        <dbReference type="ChEBI" id="CHEBI:15378"/>
        <dbReference type="ChEBI" id="CHEBI:136412"/>
        <dbReference type="ChEBI" id="CHEBI:157695"/>
        <dbReference type="ChEBI" id="CHEBI:167181"/>
        <dbReference type="EC" id="4.2.99.18"/>
    </reaction>
</comment>
<dbReference type="SMART" id="SM00478">
    <property type="entry name" value="ENDO3c"/>
    <property type="match status" value="1"/>
</dbReference>
<dbReference type="GO" id="GO:0003684">
    <property type="term" value="F:damaged DNA binding"/>
    <property type="evidence" value="ECO:0007669"/>
    <property type="project" value="InterPro"/>
</dbReference>
<protein>
    <recommendedName>
        <fullName evidence="2">DNA-(apurinic or apyrimidinic site) lyase</fullName>
        <ecNumber evidence="2">4.2.99.18</ecNumber>
    </recommendedName>
</protein>
<sequence length="478" mass="53560">MHCWHVLAPASAVHLPMTLCGGQCFRWRRTPRGTYVGVVRRIAYELANFSSCHTLPFQKDCHDSTPGFVVPAGVGSVKDEGDVPSGCLWFRCLNCELRDSSEVESQAVFLRHYLAVDVDLEKMWEQWTAENPMCGHPLVRYLTLHSSLKLPVKIRHLRQELHETLFAFLCSQNNNVQRITSLIERLSLKYGDHLCDYNLETGDVRCFDHVCKLHRKRAARCGQEAAEERNQWIALHVLPTVEQLSAATEDELRSLGFGYRSNYIIGCTNVIRQSGVVGREVLSEHCRGATKFSESTVVPSYRWYEELLSPNCTLEERRAKLLTLPGVGRKVADCVLLFGLGHHELVPVDTHMAQVAAEYLASSGGAGSYGRREGGRLKGGKRARVNDSRSRLRGVNDIEENQRGDSTWEAVVAGWRMGNGEGKNKLPPLLPKHHDAIQVGFRSLFGEYCGWAHSILFYARMRTGAAAMNRLAEGAVSV</sequence>
<feature type="signal peptide" evidence="10">
    <location>
        <begin position="1"/>
        <end position="22"/>
    </location>
</feature>
<evidence type="ECO:0000256" key="7">
    <source>
        <dbReference type="ARBA" id="ARBA00023268"/>
    </source>
</evidence>
<dbReference type="GO" id="GO:0005634">
    <property type="term" value="C:nucleus"/>
    <property type="evidence" value="ECO:0007669"/>
    <property type="project" value="TreeGrafter"/>
</dbReference>
<dbReference type="PANTHER" id="PTHR10242:SF2">
    <property type="entry name" value="N-GLYCOSYLASE_DNA LYASE"/>
    <property type="match status" value="1"/>
</dbReference>
<evidence type="ECO:0000313" key="12">
    <source>
        <dbReference type="EMBL" id="CCC47572.1"/>
    </source>
</evidence>
<proteinExistence type="inferred from homology"/>
<feature type="domain" description="HhH-GPD" evidence="11">
    <location>
        <begin position="217"/>
        <end position="392"/>
    </location>
</feature>
<dbReference type="InterPro" id="IPR052054">
    <property type="entry name" value="Oxidative_DNA_repair_enzyme"/>
</dbReference>
<dbReference type="InterPro" id="IPR011257">
    <property type="entry name" value="DNA_glycosylase"/>
</dbReference>
<dbReference type="SUPFAM" id="SSF55945">
    <property type="entry name" value="TATA-box binding protein-like"/>
    <property type="match status" value="1"/>
</dbReference>
<evidence type="ECO:0000256" key="1">
    <source>
        <dbReference type="ARBA" id="ARBA00010679"/>
    </source>
</evidence>
<evidence type="ECO:0000256" key="6">
    <source>
        <dbReference type="ARBA" id="ARBA00023239"/>
    </source>
</evidence>
<name>G0TUD8_TRYVY</name>
<dbReference type="AlphaFoldDB" id="G0TUD8"/>
<dbReference type="Pfam" id="PF00730">
    <property type="entry name" value="HhH-GPD"/>
    <property type="match status" value="1"/>
</dbReference>
<dbReference type="PANTHER" id="PTHR10242">
    <property type="entry name" value="8-OXOGUANINE DNA GLYCOSYLASE"/>
    <property type="match status" value="1"/>
</dbReference>
<dbReference type="GO" id="GO:0006285">
    <property type="term" value="P:base-excision repair, AP site formation"/>
    <property type="evidence" value="ECO:0007669"/>
    <property type="project" value="TreeGrafter"/>
</dbReference>
<dbReference type="Pfam" id="PF07934">
    <property type="entry name" value="OGG_N"/>
    <property type="match status" value="1"/>
</dbReference>
<accession>G0TUD8</accession>
<dbReference type="GO" id="GO:0006289">
    <property type="term" value="P:nucleotide-excision repair"/>
    <property type="evidence" value="ECO:0007669"/>
    <property type="project" value="InterPro"/>
</dbReference>
<evidence type="ECO:0000256" key="4">
    <source>
        <dbReference type="ARBA" id="ARBA00022801"/>
    </source>
</evidence>
<dbReference type="GO" id="GO:0034039">
    <property type="term" value="F:8-oxo-7,8-dihydroguanine DNA N-glycosylase activity"/>
    <property type="evidence" value="ECO:0007669"/>
    <property type="project" value="TreeGrafter"/>
</dbReference>
<dbReference type="SUPFAM" id="SSF48150">
    <property type="entry name" value="DNA-glycosylase"/>
    <property type="match status" value="1"/>
</dbReference>
<evidence type="ECO:0000259" key="11">
    <source>
        <dbReference type="SMART" id="SM00478"/>
    </source>
</evidence>
<dbReference type="VEuPathDB" id="TriTrypDB:TvY486_0402380"/>
<organism evidence="12">
    <name type="scientific">Trypanosoma vivax (strain Y486)</name>
    <dbReference type="NCBI Taxonomy" id="1055687"/>
    <lineage>
        <taxon>Eukaryota</taxon>
        <taxon>Discoba</taxon>
        <taxon>Euglenozoa</taxon>
        <taxon>Kinetoplastea</taxon>
        <taxon>Metakinetoplastina</taxon>
        <taxon>Trypanosomatida</taxon>
        <taxon>Trypanosomatidae</taxon>
        <taxon>Trypanosoma</taxon>
        <taxon>Duttonella</taxon>
    </lineage>
</organism>
<evidence type="ECO:0000256" key="5">
    <source>
        <dbReference type="ARBA" id="ARBA00023204"/>
    </source>
</evidence>
<dbReference type="GO" id="GO:0140078">
    <property type="term" value="F:class I DNA-(apurinic or apyrimidinic site) endonuclease activity"/>
    <property type="evidence" value="ECO:0007669"/>
    <property type="project" value="UniProtKB-EC"/>
</dbReference>
<evidence type="ECO:0000256" key="8">
    <source>
        <dbReference type="ARBA" id="ARBA00023295"/>
    </source>
</evidence>
<feature type="chain" id="PRO_5003409815" description="DNA-(apurinic or apyrimidinic site) lyase" evidence="10">
    <location>
        <begin position="23"/>
        <end position="478"/>
    </location>
</feature>
<dbReference type="Gene3D" id="1.10.1670.10">
    <property type="entry name" value="Helix-hairpin-Helix base-excision DNA repair enzymes (C-terminal)"/>
    <property type="match status" value="1"/>
</dbReference>
<dbReference type="InterPro" id="IPR012904">
    <property type="entry name" value="OGG_N"/>
</dbReference>
<dbReference type="EC" id="4.2.99.18" evidence="2"/>
<dbReference type="InterPro" id="IPR023170">
    <property type="entry name" value="HhH_base_excis_C"/>
</dbReference>
<evidence type="ECO:0000256" key="3">
    <source>
        <dbReference type="ARBA" id="ARBA00022763"/>
    </source>
</evidence>
<keyword evidence="3" id="KW-0227">DNA damage</keyword>
<gene>
    <name evidence="12" type="ORF">TVY486_0402380</name>
</gene>
<keyword evidence="8" id="KW-0326">Glycosidase</keyword>
<keyword evidence="5" id="KW-0234">DNA repair</keyword>
<comment type="similarity">
    <text evidence="1">Belongs to the type-1 OGG1 family.</text>
</comment>
<keyword evidence="4" id="KW-0378">Hydrolase</keyword>
<dbReference type="EMBL" id="HE573020">
    <property type="protein sequence ID" value="CCC47572.1"/>
    <property type="molecule type" value="Genomic_DNA"/>
</dbReference>